<feature type="transmembrane region" description="Helical" evidence="8">
    <location>
        <begin position="243"/>
        <end position="265"/>
    </location>
</feature>
<dbReference type="Pfam" id="PF00754">
    <property type="entry name" value="F5_F8_type_C"/>
    <property type="match status" value="2"/>
</dbReference>
<dbReference type="PROSITE" id="PS01285">
    <property type="entry name" value="FA58C_1"/>
    <property type="match status" value="2"/>
</dbReference>
<dbReference type="SMART" id="SM00231">
    <property type="entry name" value="FA58C"/>
    <property type="match status" value="2"/>
</dbReference>
<feature type="domain" description="F5/8 type C" evidence="10">
    <location>
        <begin position="66"/>
        <end position="95"/>
    </location>
</feature>
<evidence type="ECO:0000256" key="4">
    <source>
        <dbReference type="ARBA" id="ARBA00022889"/>
    </source>
</evidence>
<keyword evidence="4" id="KW-0130">Cell adhesion</keyword>
<dbReference type="CDD" id="cd12087">
    <property type="entry name" value="TM_EGFR-like"/>
    <property type="match status" value="1"/>
</dbReference>
<evidence type="ECO:0000256" key="5">
    <source>
        <dbReference type="ARBA" id="ARBA00023136"/>
    </source>
</evidence>
<dbReference type="AlphaFoldDB" id="A0A8K0ETC9"/>
<sequence length="814" mass="90365">MELSSVFRVLVASIVVALAIPSTAEGECRQELGMKSGDINDEQITASSFYGPGWDPRYARVDHRFAWRPAQRHRHEWLAVDFEKTMNVTGVMTQGHMSYESPRRPYYLKRFALDFKNQEGEEWVSYKIADKDVTFEGNNDTETVVNNVLPEPVLATAVRFRPAGWHSNGFALRVEILGCSLPVMTSSESPGPVTTITATTVLPFPAKTTVDAGRAVNITTVPDSSVWTMGFHGATPGEDTISIVAGVILGCAALLIAILVCVLLYKRRKMIGSSETEADNRYDNVITYSRVLEESTLDQSGDENLEWNDFYESVEERGSAAEYACIQDNKEDNRKLELEGQVSNGSCLQLADESSARRAGVIKADLECKSHPAARCKHPNQNQHVSLELVPLEMADAQKCSNALGMHSGAIRESQVKASGSRDQLYVANNGRLGNSHAWIPAFNNNSEWLQIDLLIKRKVSGVITQGYRYCRKQQKWSKYGWETVEVCKDCSVTRFKLKYSSNGKFWLTYRDPETWHDMIFDGGLNTVTTWKLNTLPYPVATRYIRFYPMRWQNAVAMRVEVMGCGLSSVTCEKPPSFPHMEIVKGTAEKSPYGKRIVYACEDGFRMDAKLPMFVLNCNVTGHWGGKVHQCVRSAIESTSTTVKSISTKSQLPNDVPRRPTLRTTTEHDDTPTLPESSNRNTESSGKALSDRSDRGRAAIIILAVLLAVFVIAFATWIFFLRKPRRVQPEFEEDTSVTCTKYSTLDSRISIESGPGTMFENDLYGSGFSDGSTGGNWSTEPHSSEEGACAAAGDGTVFADNSLYGSATTLSKKK</sequence>
<dbReference type="InterPro" id="IPR008979">
    <property type="entry name" value="Galactose-bd-like_sf"/>
</dbReference>
<proteinExistence type="predicted"/>
<dbReference type="PANTHER" id="PTHR46806:SF5">
    <property type="entry name" value="F5_8 TYPE C DOMAIN-CONTAINING PROTEIN"/>
    <property type="match status" value="1"/>
</dbReference>
<dbReference type="CDD" id="cd00057">
    <property type="entry name" value="FA58C"/>
    <property type="match status" value="2"/>
</dbReference>
<reference evidence="12" key="1">
    <citation type="submission" date="2022-01" db="EMBL/GenBank/DDBJ databases">
        <authorList>
            <person name="Braso-Vives M."/>
        </authorList>
    </citation>
    <scope>NUCLEOTIDE SEQUENCE</scope>
</reference>
<keyword evidence="9" id="KW-0732">Signal</keyword>
<feature type="compositionally biased region" description="Polar residues" evidence="7">
    <location>
        <begin position="674"/>
        <end position="687"/>
    </location>
</feature>
<organism evidence="12 13">
    <name type="scientific">Branchiostoma lanceolatum</name>
    <name type="common">Common lancelet</name>
    <name type="synonym">Amphioxus lanceolatum</name>
    <dbReference type="NCBI Taxonomy" id="7740"/>
    <lineage>
        <taxon>Eukaryota</taxon>
        <taxon>Metazoa</taxon>
        <taxon>Chordata</taxon>
        <taxon>Cephalochordata</taxon>
        <taxon>Leptocardii</taxon>
        <taxon>Amphioxiformes</taxon>
        <taxon>Branchiostomatidae</taxon>
        <taxon>Branchiostoma</taxon>
    </lineage>
</organism>
<dbReference type="PANTHER" id="PTHR46806">
    <property type="entry name" value="F5/8 TYPE C DOMAIN-CONTAINING PROTEIN"/>
    <property type="match status" value="1"/>
</dbReference>
<dbReference type="Gene3D" id="2.10.70.10">
    <property type="entry name" value="Complement Module, domain 1"/>
    <property type="match status" value="1"/>
</dbReference>
<dbReference type="InterPro" id="IPR050633">
    <property type="entry name" value="Neuropilin_MCO_CoagFactor"/>
</dbReference>
<protein>
    <submittedName>
        <fullName evidence="12">F8 protein</fullName>
    </submittedName>
</protein>
<evidence type="ECO:0000256" key="8">
    <source>
        <dbReference type="SAM" id="Phobius"/>
    </source>
</evidence>
<dbReference type="GO" id="GO:0005576">
    <property type="term" value="C:extracellular region"/>
    <property type="evidence" value="ECO:0007669"/>
    <property type="project" value="UniProtKB-SubCell"/>
</dbReference>
<keyword evidence="3" id="KW-0964">Secreted</keyword>
<accession>A0A8K0ETC9</accession>
<dbReference type="InterPro" id="IPR035976">
    <property type="entry name" value="Sushi/SCR/CCP_sf"/>
</dbReference>
<evidence type="ECO:0000256" key="3">
    <source>
        <dbReference type="ARBA" id="ARBA00022525"/>
    </source>
</evidence>
<dbReference type="OrthoDB" id="6262482at2759"/>
<dbReference type="CDD" id="cd00033">
    <property type="entry name" value="CCP"/>
    <property type="match status" value="1"/>
</dbReference>
<name>A0A8K0ETC9_BRALA</name>
<feature type="signal peptide" evidence="9">
    <location>
        <begin position="1"/>
        <end position="26"/>
    </location>
</feature>
<feature type="transmembrane region" description="Helical" evidence="8">
    <location>
        <begin position="698"/>
        <end position="720"/>
    </location>
</feature>
<dbReference type="EMBL" id="OV696691">
    <property type="protein sequence ID" value="CAH1268008.1"/>
    <property type="molecule type" value="Genomic_DNA"/>
</dbReference>
<evidence type="ECO:0000259" key="10">
    <source>
        <dbReference type="PROSITE" id="PS01285"/>
    </source>
</evidence>
<feature type="region of interest" description="Disordered" evidence="7">
    <location>
        <begin position="643"/>
        <end position="690"/>
    </location>
</feature>
<keyword evidence="13" id="KW-1185">Reference proteome</keyword>
<keyword evidence="6" id="KW-1015">Disulfide bond</keyword>
<feature type="domain" description="F5/8 type C" evidence="11">
    <location>
        <begin position="549"/>
        <end position="565"/>
    </location>
</feature>
<comment type="subcellular location">
    <subcellularLocation>
        <location evidence="1">Endomembrane system</location>
        <topology evidence="1">Peripheral membrane protein</topology>
    </subcellularLocation>
    <subcellularLocation>
        <location evidence="2">Secreted</location>
    </subcellularLocation>
</comment>
<feature type="domain" description="F5/8 type C" evidence="10">
    <location>
        <begin position="438"/>
        <end position="467"/>
    </location>
</feature>
<dbReference type="SUPFAM" id="SSF57535">
    <property type="entry name" value="Complement control module/SCR domain"/>
    <property type="match status" value="1"/>
</dbReference>
<evidence type="ECO:0000313" key="13">
    <source>
        <dbReference type="Proteomes" id="UP000838412"/>
    </source>
</evidence>
<dbReference type="SUPFAM" id="SSF49785">
    <property type="entry name" value="Galactose-binding domain-like"/>
    <property type="match status" value="2"/>
</dbReference>
<dbReference type="InterPro" id="IPR000421">
    <property type="entry name" value="FA58C"/>
</dbReference>
<dbReference type="GO" id="GO:0012505">
    <property type="term" value="C:endomembrane system"/>
    <property type="evidence" value="ECO:0007669"/>
    <property type="project" value="UniProtKB-SubCell"/>
</dbReference>
<dbReference type="GO" id="GO:0007155">
    <property type="term" value="P:cell adhesion"/>
    <property type="evidence" value="ECO:0007669"/>
    <property type="project" value="UniProtKB-KW"/>
</dbReference>
<evidence type="ECO:0000256" key="2">
    <source>
        <dbReference type="ARBA" id="ARBA00004613"/>
    </source>
</evidence>
<feature type="chain" id="PRO_5035451848" evidence="9">
    <location>
        <begin position="27"/>
        <end position="814"/>
    </location>
</feature>
<evidence type="ECO:0000256" key="7">
    <source>
        <dbReference type="SAM" id="MobiDB-lite"/>
    </source>
</evidence>
<keyword evidence="8" id="KW-1133">Transmembrane helix</keyword>
<evidence type="ECO:0000256" key="1">
    <source>
        <dbReference type="ARBA" id="ARBA00004184"/>
    </source>
</evidence>
<evidence type="ECO:0000256" key="6">
    <source>
        <dbReference type="ARBA" id="ARBA00023157"/>
    </source>
</evidence>
<evidence type="ECO:0000313" key="12">
    <source>
        <dbReference type="EMBL" id="CAH1268008.1"/>
    </source>
</evidence>
<dbReference type="InterPro" id="IPR000436">
    <property type="entry name" value="Sushi_SCR_CCP_dom"/>
</dbReference>
<dbReference type="FunFam" id="2.60.120.260:FF:000002">
    <property type="entry name" value="Coagulation factor VIII"/>
    <property type="match status" value="1"/>
</dbReference>
<dbReference type="PROSITE" id="PS01286">
    <property type="entry name" value="FA58C_2"/>
    <property type="match status" value="2"/>
</dbReference>
<dbReference type="Pfam" id="PF00084">
    <property type="entry name" value="Sushi"/>
    <property type="match status" value="1"/>
</dbReference>
<gene>
    <name evidence="12" type="primary">F8</name>
    <name evidence="12" type="ORF">BLAG_LOCUS21123</name>
</gene>
<dbReference type="Proteomes" id="UP000838412">
    <property type="component" value="Chromosome 6"/>
</dbReference>
<keyword evidence="5 8" id="KW-0472">Membrane</keyword>
<evidence type="ECO:0000259" key="11">
    <source>
        <dbReference type="PROSITE" id="PS01286"/>
    </source>
</evidence>
<dbReference type="Gene3D" id="2.60.120.260">
    <property type="entry name" value="Galactose-binding domain-like"/>
    <property type="match status" value="2"/>
</dbReference>
<dbReference type="GO" id="GO:0038023">
    <property type="term" value="F:signaling receptor activity"/>
    <property type="evidence" value="ECO:0007669"/>
    <property type="project" value="TreeGrafter"/>
</dbReference>
<feature type="domain" description="F5/8 type C" evidence="11">
    <location>
        <begin position="162"/>
        <end position="179"/>
    </location>
</feature>
<evidence type="ECO:0000256" key="9">
    <source>
        <dbReference type="SAM" id="SignalP"/>
    </source>
</evidence>
<keyword evidence="8" id="KW-0812">Transmembrane</keyword>
<dbReference type="GO" id="GO:0005886">
    <property type="term" value="C:plasma membrane"/>
    <property type="evidence" value="ECO:0007669"/>
    <property type="project" value="TreeGrafter"/>
</dbReference>